<feature type="transmembrane region" description="Helical" evidence="1">
    <location>
        <begin position="12"/>
        <end position="32"/>
    </location>
</feature>
<gene>
    <name evidence="2" type="ORF">GCM10010393_11300</name>
</gene>
<comment type="caution">
    <text evidence="2">The sequence shown here is derived from an EMBL/GenBank/DDBJ whole genome shotgun (WGS) entry which is preliminary data.</text>
</comment>
<feature type="transmembrane region" description="Helical" evidence="1">
    <location>
        <begin position="61"/>
        <end position="81"/>
    </location>
</feature>
<evidence type="ECO:0000256" key="1">
    <source>
        <dbReference type="SAM" id="Phobius"/>
    </source>
</evidence>
<name>A0ABN3LHD4_9ACTN</name>
<reference evidence="2 3" key="1">
    <citation type="journal article" date="2019" name="Int. J. Syst. Evol. Microbiol.">
        <title>The Global Catalogue of Microorganisms (GCM) 10K type strain sequencing project: providing services to taxonomists for standard genome sequencing and annotation.</title>
        <authorList>
            <consortium name="The Broad Institute Genomics Platform"/>
            <consortium name="The Broad Institute Genome Sequencing Center for Infectious Disease"/>
            <person name="Wu L."/>
            <person name="Ma J."/>
        </authorList>
    </citation>
    <scope>NUCLEOTIDE SEQUENCE [LARGE SCALE GENOMIC DNA]</scope>
    <source>
        <strain evidence="2 3">JCM 5062</strain>
    </source>
</reference>
<sequence length="118" mass="12343">MGAAKAVSWGEAALVLMACWVLCALGHGVIFLLDDPTLPAAAPVVMVLGHWFWVRHRHWTAGVLAAVAGSAVLFCLLETLRPQMDRIIADALSTGAGVSAALVVFTAASRVRTGARHG</sequence>
<feature type="transmembrane region" description="Helical" evidence="1">
    <location>
        <begin position="38"/>
        <end position="54"/>
    </location>
</feature>
<keyword evidence="1" id="KW-0472">Membrane</keyword>
<keyword evidence="1" id="KW-0812">Transmembrane</keyword>
<evidence type="ECO:0000313" key="2">
    <source>
        <dbReference type="EMBL" id="GAA2482355.1"/>
    </source>
</evidence>
<evidence type="ECO:0000313" key="3">
    <source>
        <dbReference type="Proteomes" id="UP001499942"/>
    </source>
</evidence>
<dbReference type="RefSeq" id="WP_344357141.1">
    <property type="nucleotide sequence ID" value="NZ_BAAASR010000005.1"/>
</dbReference>
<protein>
    <recommendedName>
        <fullName evidence="4">VanZ-like domain-containing protein</fullName>
    </recommendedName>
</protein>
<dbReference type="EMBL" id="BAAASR010000005">
    <property type="protein sequence ID" value="GAA2482355.1"/>
    <property type="molecule type" value="Genomic_DNA"/>
</dbReference>
<organism evidence="2 3">
    <name type="scientific">Streptomyces gobitricini</name>
    <dbReference type="NCBI Taxonomy" id="68211"/>
    <lineage>
        <taxon>Bacteria</taxon>
        <taxon>Bacillati</taxon>
        <taxon>Actinomycetota</taxon>
        <taxon>Actinomycetes</taxon>
        <taxon>Kitasatosporales</taxon>
        <taxon>Streptomycetaceae</taxon>
        <taxon>Streptomyces</taxon>
    </lineage>
</organism>
<keyword evidence="3" id="KW-1185">Reference proteome</keyword>
<dbReference type="Proteomes" id="UP001499942">
    <property type="component" value="Unassembled WGS sequence"/>
</dbReference>
<keyword evidence="1" id="KW-1133">Transmembrane helix</keyword>
<feature type="transmembrane region" description="Helical" evidence="1">
    <location>
        <begin position="87"/>
        <end position="108"/>
    </location>
</feature>
<proteinExistence type="predicted"/>
<evidence type="ECO:0008006" key="4">
    <source>
        <dbReference type="Google" id="ProtNLM"/>
    </source>
</evidence>
<accession>A0ABN3LHD4</accession>